<accession>D9WVJ2</accession>
<evidence type="ECO:0000256" key="1">
    <source>
        <dbReference type="SAM" id="MobiDB-lite"/>
    </source>
</evidence>
<sequence length="1213" mass="131561">MPLRVPEDKALHQELSIGRALRPLKQHRPNPLKREFDEVATTAALAETGLPDVITRPARERWLDLALVVDDGTSMLLWRRLAVELRTVLQRSGAFRVVRVLGLHTRGAAAPALRTRPYDPDAPHLPTTALSDPSGHTLVLVVSDGVGAAWRDGRMDQVLARWAGVGPTAVVHALPPRLWDSSGIRTRRWQVRTRRPGSANADWSVADPVLPTALARFDGVPVPVLEPEAGPLADWARLIASASGTAVLPLLAPPRGAARPASSPSPSPADELGRVQLFRDAASPEAYRLAAHLSAVAPLPVPVMRMVQKAVDGRSDTGRLAEVFLGGLMRPVEPPASAGPDPLPPEHPPFAFTDAAQQALLGAVPLAELVATSRTIGRRLEELAGRSPDFPAWLAHTAGTDRLPPGARPFSTVERRLAARLGAPSSSVFATSRAARQWRRLGIRDPDAIGPYRLLRAGPPGLRVAPFLGRDAYGEDAVVSVVHPEHEPHGAALLGVQAEALRRMHGRHACALLREGLGDDPPWIAEEPFVADRLDDLLRSTTTEWNAHTALRIARQVADAVRVCAAEGMAHGDLTLSTVHFTGEDVILTGWSSACIDGMPSPDASGRVPATPEDNVAALGDILLRLGGSGHTHRPRVDDYDMPRWDGDAWAPVRALVMACLERQNRPTAHEVWQFLMDFRPETAPPQSTPSARDPEPESGQPSFPGYEIDRRLGGSGGYDVYLAHETRSSHHVVIRSAPSAKRELEAEARALRRMFGHYAPQLNASALKRVPPWIVTEFVSLPDGSPAPTLSSLLDDGASRLDPVHAATIGLRLAEAVNMCALKGIVLRKLTADSVLVVGRTVKLTSWTDAAIDDFRQEAPTRADNVYALGVILRAMSDAQPTPQTSADETLWLKPRLLSVIGACLNDRPDRRPTAGQVADVFVQCLPSTQTYGDTTPYDVESTDAQLPAEAPDTPAPTPQPRSPRRTSRFRFGGKAQRQRKLDLIRTPLTSTHRIMVISHMAGAERTATTLVLGSILASEREDKVVAFDTDPFRIAMGRIRIAMGRTRQTPSGLEILTGGSSRSELADEENRHAIAKLSGRYAVVLVDTDTFHNARPGILDLADQMIVVTTTDDEHGFSVHTVLDRLELDGHAELVRRAVTVIKRSSETEARTDDELAERFRNRTRDVVVVPYDEYVATQRDIDLDHLAPKTLDAYVDLAALVAEGFPGAGQ</sequence>
<dbReference type="AlphaFoldDB" id="D9WVJ2"/>
<reference evidence="3 4" key="1">
    <citation type="submission" date="2009-02" db="EMBL/GenBank/DDBJ databases">
        <title>Annotation of Streptomyces hygroscopicus strain ATCC 53653.</title>
        <authorList>
            <consortium name="The Broad Institute Genome Sequencing Platform"/>
            <consortium name="Broad Institute Microbial Sequencing Center"/>
            <person name="Fischbach M."/>
            <person name="Godfrey P."/>
            <person name="Ward D."/>
            <person name="Young S."/>
            <person name="Zeng Q."/>
            <person name="Koehrsen M."/>
            <person name="Alvarado L."/>
            <person name="Berlin A.M."/>
            <person name="Bochicchio J."/>
            <person name="Borenstein D."/>
            <person name="Chapman S.B."/>
            <person name="Chen Z."/>
            <person name="Engels R."/>
            <person name="Freedman E."/>
            <person name="Gellesch M."/>
            <person name="Goldberg J."/>
            <person name="Griggs A."/>
            <person name="Gujja S."/>
            <person name="Heilman E.R."/>
            <person name="Heiman D.I."/>
            <person name="Hepburn T.A."/>
            <person name="Howarth C."/>
            <person name="Jen D."/>
            <person name="Larson L."/>
            <person name="Lewis B."/>
            <person name="Mehta T."/>
            <person name="Park D."/>
            <person name="Pearson M."/>
            <person name="Richards J."/>
            <person name="Roberts A."/>
            <person name="Saif S."/>
            <person name="Shea T.D."/>
            <person name="Shenoy N."/>
            <person name="Sisk P."/>
            <person name="Stolte C."/>
            <person name="Sykes S.N."/>
            <person name="Thomson T."/>
            <person name="Walk T."/>
            <person name="White J."/>
            <person name="Yandava C."/>
            <person name="Straight P."/>
            <person name="Clardy J."/>
            <person name="Hung D."/>
            <person name="Kolter R."/>
            <person name="Mekalanos J."/>
            <person name="Walker S."/>
            <person name="Walsh C.T."/>
            <person name="Wieland-Brown L.C."/>
            <person name="Haas B."/>
            <person name="Nusbaum C."/>
            <person name="Birren B."/>
        </authorList>
    </citation>
    <scope>NUCLEOTIDE SEQUENCE [LARGE SCALE GENOMIC DNA]</scope>
    <source>
        <strain evidence="3 4">ATCC 53653</strain>
    </source>
</reference>
<feature type="region of interest" description="Disordered" evidence="1">
    <location>
        <begin position="681"/>
        <end position="709"/>
    </location>
</feature>
<dbReference type="InterPro" id="IPR027417">
    <property type="entry name" value="P-loop_NTPase"/>
</dbReference>
<dbReference type="SUPFAM" id="SSF56112">
    <property type="entry name" value="Protein kinase-like (PK-like)"/>
    <property type="match status" value="2"/>
</dbReference>
<dbReference type="GO" id="GO:0005524">
    <property type="term" value="F:ATP binding"/>
    <property type="evidence" value="ECO:0007669"/>
    <property type="project" value="InterPro"/>
</dbReference>
<dbReference type="Gene3D" id="1.10.510.10">
    <property type="entry name" value="Transferase(Phosphotransferase) domain 1"/>
    <property type="match status" value="2"/>
</dbReference>
<feature type="domain" description="Protein kinase" evidence="2">
    <location>
        <begin position="707"/>
        <end position="924"/>
    </location>
</feature>
<dbReference type="InterPro" id="IPR050625">
    <property type="entry name" value="ParA/MinD_ATPase"/>
</dbReference>
<dbReference type="STRING" id="457427.SSOG_02081"/>
<dbReference type="Gene3D" id="3.40.50.300">
    <property type="entry name" value="P-loop containing nucleotide triphosphate hydrolases"/>
    <property type="match status" value="1"/>
</dbReference>
<dbReference type="Gene3D" id="3.30.200.20">
    <property type="entry name" value="Phosphorylase Kinase, domain 1"/>
    <property type="match status" value="1"/>
</dbReference>
<proteinExistence type="predicted"/>
<dbReference type="PANTHER" id="PTHR43384:SF14">
    <property type="entry name" value="ESX-1 SECRETION-ASSOCIATED PROTEIN ESPI"/>
    <property type="match status" value="1"/>
</dbReference>
<dbReference type="InterPro" id="IPR011009">
    <property type="entry name" value="Kinase-like_dom_sf"/>
</dbReference>
<dbReference type="GO" id="GO:0009898">
    <property type="term" value="C:cytoplasmic side of plasma membrane"/>
    <property type="evidence" value="ECO:0007669"/>
    <property type="project" value="TreeGrafter"/>
</dbReference>
<keyword evidence="4" id="KW-1185">Reference proteome</keyword>
<evidence type="ECO:0000313" key="4">
    <source>
        <dbReference type="Proteomes" id="UP000003963"/>
    </source>
</evidence>
<dbReference type="GO" id="GO:0016887">
    <property type="term" value="F:ATP hydrolysis activity"/>
    <property type="evidence" value="ECO:0007669"/>
    <property type="project" value="TreeGrafter"/>
</dbReference>
<feature type="region of interest" description="Disordered" evidence="1">
    <location>
        <begin position="948"/>
        <end position="980"/>
    </location>
</feature>
<organism evidence="3 4">
    <name type="scientific">Streptomyces himastatinicus ATCC 53653</name>
    <dbReference type="NCBI Taxonomy" id="457427"/>
    <lineage>
        <taxon>Bacteria</taxon>
        <taxon>Bacillati</taxon>
        <taxon>Actinomycetota</taxon>
        <taxon>Actinomycetes</taxon>
        <taxon>Kitasatosporales</taxon>
        <taxon>Streptomycetaceae</taxon>
        <taxon>Streptomyces</taxon>
        <taxon>Streptomyces violaceusniger group</taxon>
    </lineage>
</organism>
<dbReference type="Proteomes" id="UP000003963">
    <property type="component" value="Unassembled WGS sequence"/>
</dbReference>
<dbReference type="GO" id="GO:0005829">
    <property type="term" value="C:cytosol"/>
    <property type="evidence" value="ECO:0007669"/>
    <property type="project" value="TreeGrafter"/>
</dbReference>
<dbReference type="NCBIfam" id="NF041121">
    <property type="entry name" value="SAV_2336_NTERM"/>
    <property type="match status" value="1"/>
</dbReference>
<dbReference type="InterPro" id="IPR000719">
    <property type="entry name" value="Prot_kinase_dom"/>
</dbReference>
<dbReference type="GO" id="GO:0051782">
    <property type="term" value="P:negative regulation of cell division"/>
    <property type="evidence" value="ECO:0007669"/>
    <property type="project" value="TreeGrafter"/>
</dbReference>
<evidence type="ECO:0000259" key="2">
    <source>
        <dbReference type="SMART" id="SM00220"/>
    </source>
</evidence>
<dbReference type="HOGENOM" id="CLU_003396_0_0_11"/>
<dbReference type="SMART" id="SM00220">
    <property type="entry name" value="S_TKc"/>
    <property type="match status" value="1"/>
</dbReference>
<name>D9WVJ2_9ACTN</name>
<dbReference type="GO" id="GO:0004672">
    <property type="term" value="F:protein kinase activity"/>
    <property type="evidence" value="ECO:0007669"/>
    <property type="project" value="InterPro"/>
</dbReference>
<dbReference type="InterPro" id="IPR047738">
    <property type="entry name" value="SAV_2336-like_N"/>
</dbReference>
<gene>
    <name evidence="3" type="ORF">SSOG_02081</name>
</gene>
<dbReference type="PANTHER" id="PTHR43384">
    <property type="entry name" value="SEPTUM SITE-DETERMINING PROTEIN MIND HOMOLOG, CHLOROPLASTIC-RELATED"/>
    <property type="match status" value="1"/>
</dbReference>
<evidence type="ECO:0000313" key="3">
    <source>
        <dbReference type="EMBL" id="EFL22369.1"/>
    </source>
</evidence>
<dbReference type="EMBL" id="GG657754">
    <property type="protein sequence ID" value="EFL22369.1"/>
    <property type="molecule type" value="Genomic_DNA"/>
</dbReference>
<dbReference type="SUPFAM" id="SSF52540">
    <property type="entry name" value="P-loop containing nucleoside triphosphate hydrolases"/>
    <property type="match status" value="1"/>
</dbReference>
<protein>
    <submittedName>
        <fullName evidence="3">LigA protein</fullName>
    </submittedName>
</protein>